<dbReference type="InterPro" id="IPR014048">
    <property type="entry name" value="MethylDNA_cys_MeTrfase_DNA-bd"/>
</dbReference>
<keyword evidence="1" id="KW-0227">DNA damage</keyword>
<reference evidence="4" key="1">
    <citation type="submission" date="2021-11" db="EMBL/GenBank/DDBJ databases">
        <title>Cultivation dependent microbiological survey of springs from the worlds oldest radium mine currently devoted to the extraction of radon-saturated water.</title>
        <authorList>
            <person name="Kapinusova G."/>
            <person name="Smrhova T."/>
            <person name="Strejcek M."/>
            <person name="Suman J."/>
            <person name="Jani K."/>
            <person name="Pajer P."/>
            <person name="Uhlik O."/>
        </authorList>
    </citation>
    <scope>NUCLEOTIDE SEQUENCE [LARGE SCALE GENOMIC DNA]</scope>
    <source>
        <strain evidence="4">J379</strain>
    </source>
</reference>
<evidence type="ECO:0000259" key="2">
    <source>
        <dbReference type="Pfam" id="PF01035"/>
    </source>
</evidence>
<gene>
    <name evidence="3" type="ORF">LRS13_07855</name>
</gene>
<evidence type="ECO:0000256" key="1">
    <source>
        <dbReference type="ARBA" id="ARBA00022763"/>
    </source>
</evidence>
<evidence type="ECO:0000313" key="4">
    <source>
        <dbReference type="Proteomes" id="UP001058860"/>
    </source>
</evidence>
<dbReference type="InterPro" id="IPR036388">
    <property type="entry name" value="WH-like_DNA-bd_sf"/>
</dbReference>
<protein>
    <submittedName>
        <fullName evidence="3">MGMT family protein</fullName>
    </submittedName>
</protein>
<organism evidence="3 4">
    <name type="scientific">Svornostia abyssi</name>
    <dbReference type="NCBI Taxonomy" id="2898438"/>
    <lineage>
        <taxon>Bacteria</taxon>
        <taxon>Bacillati</taxon>
        <taxon>Actinomycetota</taxon>
        <taxon>Thermoleophilia</taxon>
        <taxon>Solirubrobacterales</taxon>
        <taxon>Baekduiaceae</taxon>
        <taxon>Svornostia</taxon>
    </lineage>
</organism>
<dbReference type="PANTHER" id="PTHR42942:SF1">
    <property type="entry name" value="ALKYLTRANSFERASE-LIKE PROTEIN 1"/>
    <property type="match status" value="1"/>
</dbReference>
<dbReference type="PANTHER" id="PTHR42942">
    <property type="entry name" value="6-O-METHYLGUANINE DNA METHYLTRANSFERASE"/>
    <property type="match status" value="1"/>
</dbReference>
<feature type="domain" description="Methylated-DNA-[protein]-cysteine S-methyltransferase DNA binding" evidence="2">
    <location>
        <begin position="11"/>
        <end position="86"/>
    </location>
</feature>
<evidence type="ECO:0000313" key="3">
    <source>
        <dbReference type="EMBL" id="UUY05425.1"/>
    </source>
</evidence>
<dbReference type="InterPro" id="IPR052520">
    <property type="entry name" value="ATL_DNA_repair"/>
</dbReference>
<dbReference type="Proteomes" id="UP001058860">
    <property type="component" value="Chromosome"/>
</dbReference>
<dbReference type="Gene3D" id="1.10.10.10">
    <property type="entry name" value="Winged helix-like DNA-binding domain superfamily/Winged helix DNA-binding domain"/>
    <property type="match status" value="1"/>
</dbReference>
<keyword evidence="4" id="KW-1185">Reference proteome</keyword>
<sequence>MARSANYARIRAQVLDICARIPEGRLTTYAAIGDELEVPARHVAYILASLGDADRDAVAWHRVLAEDGSLVRRRADEHAARLRVEGLAPEDLDRRFVHVPLDAEHRADPATPLERGPAG</sequence>
<dbReference type="SUPFAM" id="SSF46767">
    <property type="entry name" value="Methylated DNA-protein cysteine methyltransferase, C-terminal domain"/>
    <property type="match status" value="1"/>
</dbReference>
<proteinExistence type="predicted"/>
<name>A0ABY5PLK8_9ACTN</name>
<dbReference type="InterPro" id="IPR036217">
    <property type="entry name" value="MethylDNA_cys_MeTrfase_DNAb"/>
</dbReference>
<accession>A0ABY5PLK8</accession>
<dbReference type="Pfam" id="PF01035">
    <property type="entry name" value="DNA_binding_1"/>
    <property type="match status" value="1"/>
</dbReference>
<dbReference type="EMBL" id="CP088295">
    <property type="protein sequence ID" value="UUY05425.1"/>
    <property type="molecule type" value="Genomic_DNA"/>
</dbReference>
<dbReference type="RefSeq" id="WP_353865885.1">
    <property type="nucleotide sequence ID" value="NZ_CP088295.1"/>
</dbReference>